<dbReference type="NCBIfam" id="NF003843">
    <property type="entry name" value="PRK05422.1"/>
    <property type="match status" value="1"/>
</dbReference>
<comment type="subcellular location">
    <subcellularLocation>
        <location evidence="3">Cytoplasm</location>
    </subcellularLocation>
    <text evidence="3">The tmRNA-SmpB complex associates with stalled 70S ribosomes.</text>
</comment>
<dbReference type="InterPro" id="IPR000037">
    <property type="entry name" value="SsrA-bd_prot"/>
</dbReference>
<dbReference type="Gene3D" id="2.40.280.10">
    <property type="match status" value="1"/>
</dbReference>
<dbReference type="NCBIfam" id="TIGR00086">
    <property type="entry name" value="smpB"/>
    <property type="match status" value="1"/>
</dbReference>
<evidence type="ECO:0000256" key="2">
    <source>
        <dbReference type="ARBA" id="ARBA00022884"/>
    </source>
</evidence>
<dbReference type="GO" id="GO:0070930">
    <property type="term" value="P:trans-translation-dependent protein tagging"/>
    <property type="evidence" value="ECO:0007669"/>
    <property type="project" value="TreeGrafter"/>
</dbReference>
<dbReference type="GO" id="GO:0005829">
    <property type="term" value="C:cytosol"/>
    <property type="evidence" value="ECO:0007669"/>
    <property type="project" value="TreeGrafter"/>
</dbReference>
<keyword evidence="5" id="KW-1185">Reference proteome</keyword>
<protein>
    <recommendedName>
        <fullName evidence="3">SsrA-binding protein</fullName>
    </recommendedName>
    <alternativeName>
        <fullName evidence="3">Small protein B</fullName>
    </alternativeName>
</protein>
<evidence type="ECO:0000313" key="4">
    <source>
        <dbReference type="EMBL" id="GGI16817.1"/>
    </source>
</evidence>
<dbReference type="Proteomes" id="UP000642180">
    <property type="component" value="Unassembled WGS sequence"/>
</dbReference>
<name>A0A8J3ATZ8_9BURK</name>
<keyword evidence="1 3" id="KW-0963">Cytoplasm</keyword>
<dbReference type="PROSITE" id="PS01317">
    <property type="entry name" value="SSRP"/>
    <property type="match status" value="1"/>
</dbReference>
<dbReference type="CDD" id="cd09294">
    <property type="entry name" value="SmpB"/>
    <property type="match status" value="1"/>
</dbReference>
<dbReference type="AlphaFoldDB" id="A0A8J3ATZ8"/>
<reference evidence="5" key="1">
    <citation type="journal article" date="2019" name="Int. J. Syst. Evol. Microbiol.">
        <title>The Global Catalogue of Microorganisms (GCM) 10K type strain sequencing project: providing services to taxonomists for standard genome sequencing and annotation.</title>
        <authorList>
            <consortium name="The Broad Institute Genomics Platform"/>
            <consortium name="The Broad Institute Genome Sequencing Center for Infectious Disease"/>
            <person name="Wu L."/>
            <person name="Ma J."/>
        </authorList>
    </citation>
    <scope>NUCLEOTIDE SEQUENCE [LARGE SCALE GENOMIC DNA]</scope>
    <source>
        <strain evidence="5">CCM 2767</strain>
    </source>
</reference>
<evidence type="ECO:0000256" key="1">
    <source>
        <dbReference type="ARBA" id="ARBA00022490"/>
    </source>
</evidence>
<dbReference type="InterPro" id="IPR023620">
    <property type="entry name" value="SmpB"/>
</dbReference>
<evidence type="ECO:0000313" key="5">
    <source>
        <dbReference type="Proteomes" id="UP000642180"/>
    </source>
</evidence>
<keyword evidence="2 3" id="KW-0694">RNA-binding</keyword>
<proteinExistence type="inferred from homology"/>
<dbReference type="GO" id="GO:0070929">
    <property type="term" value="P:trans-translation"/>
    <property type="evidence" value="ECO:0007669"/>
    <property type="project" value="UniProtKB-UniRule"/>
</dbReference>
<comment type="caution">
    <text evidence="4">The sequence shown here is derived from an EMBL/GenBank/DDBJ whole genome shotgun (WGS) entry which is preliminary data.</text>
</comment>
<comment type="function">
    <text evidence="3">Required for rescue of stalled ribosomes mediated by trans-translation. Binds to transfer-messenger RNA (tmRNA), required for stable association of tmRNA with ribosomes. tmRNA and SmpB together mimic tRNA shape, replacing the anticodon stem-loop with SmpB. tmRNA is encoded by the ssrA gene; the 2 termini fold to resemble tRNA(Ala) and it encodes a 'tag peptide', a short internal open reading frame. During trans-translation Ala-aminoacylated tmRNA acts like a tRNA, entering the A-site of stalled ribosomes, displacing the stalled mRNA. The ribosome then switches to translate the ORF on the tmRNA; the nascent peptide is terminated with the 'tag peptide' encoded by the tmRNA and targeted for degradation. The ribosome is freed to recommence translation, which seems to be the essential function of trans-translation.</text>
</comment>
<accession>A0A8J3ATZ8</accession>
<dbReference type="Pfam" id="PF01668">
    <property type="entry name" value="SmpB"/>
    <property type="match status" value="1"/>
</dbReference>
<dbReference type="InterPro" id="IPR020081">
    <property type="entry name" value="SsrA-bd_prot_CS"/>
</dbReference>
<dbReference type="GO" id="GO:0003723">
    <property type="term" value="F:RNA binding"/>
    <property type="evidence" value="ECO:0007669"/>
    <property type="project" value="UniProtKB-UniRule"/>
</dbReference>
<dbReference type="SUPFAM" id="SSF74982">
    <property type="entry name" value="Small protein B (SmpB)"/>
    <property type="match status" value="1"/>
</dbReference>
<sequence length="151" mass="17710">MSMAIVDNKKALHDYHIIDRYEAGMVLEGWEVKAIRQGRVQLKEAYVIARDNEIFLFGAHVSSLTSTSSFSHPEARRTRKLLLHAREIDKLVGKVKQAGFTMVPLNLHWVKGRVKCDIALAKGKREYDKRDTERERDWLREQQQIMKIHRR</sequence>
<dbReference type="EMBL" id="BMDI01000001">
    <property type="protein sequence ID" value="GGI16817.1"/>
    <property type="molecule type" value="Genomic_DNA"/>
</dbReference>
<dbReference type="HAMAP" id="MF_00023">
    <property type="entry name" value="SmpB"/>
    <property type="match status" value="1"/>
</dbReference>
<evidence type="ECO:0000256" key="3">
    <source>
        <dbReference type="HAMAP-Rule" id="MF_00023"/>
    </source>
</evidence>
<organism evidence="4 5">
    <name type="scientific">Oxalicibacterium faecigallinarum</name>
    <dbReference type="NCBI Taxonomy" id="573741"/>
    <lineage>
        <taxon>Bacteria</taxon>
        <taxon>Pseudomonadati</taxon>
        <taxon>Pseudomonadota</taxon>
        <taxon>Betaproteobacteria</taxon>
        <taxon>Burkholderiales</taxon>
        <taxon>Oxalobacteraceae</taxon>
        <taxon>Oxalicibacterium</taxon>
    </lineage>
</organism>
<gene>
    <name evidence="3 4" type="primary">smpB</name>
    <name evidence="4" type="ORF">GCM10008066_05860</name>
</gene>
<dbReference type="PANTHER" id="PTHR30308:SF2">
    <property type="entry name" value="SSRA-BINDING PROTEIN"/>
    <property type="match status" value="1"/>
</dbReference>
<dbReference type="PANTHER" id="PTHR30308">
    <property type="entry name" value="TMRNA-BINDING COMPONENT OF TRANS-TRANSLATION TAGGING COMPLEX"/>
    <property type="match status" value="1"/>
</dbReference>
<comment type="similarity">
    <text evidence="3">Belongs to the SmpB family.</text>
</comment>